<proteinExistence type="predicted"/>
<dbReference type="EMBL" id="SDOX01000001">
    <property type="protein sequence ID" value="TFJ88579.1"/>
    <property type="molecule type" value="Genomic_DNA"/>
</dbReference>
<dbReference type="InterPro" id="IPR002539">
    <property type="entry name" value="MaoC-like_dom"/>
</dbReference>
<organism evidence="2 3">
    <name type="scientific">Nannochloropsis salina CCMP1776</name>
    <dbReference type="NCBI Taxonomy" id="1027361"/>
    <lineage>
        <taxon>Eukaryota</taxon>
        <taxon>Sar</taxon>
        <taxon>Stramenopiles</taxon>
        <taxon>Ochrophyta</taxon>
        <taxon>Eustigmatophyceae</taxon>
        <taxon>Eustigmatales</taxon>
        <taxon>Monodopsidaceae</taxon>
        <taxon>Microchloropsis</taxon>
        <taxon>Microchloropsis salina</taxon>
    </lineage>
</organism>
<evidence type="ECO:0000313" key="2">
    <source>
        <dbReference type="EMBL" id="TFJ88579.1"/>
    </source>
</evidence>
<dbReference type="AlphaFoldDB" id="A0A4D9DI91"/>
<protein>
    <recommendedName>
        <fullName evidence="1">MaoC-like domain-containing protein</fullName>
    </recommendedName>
</protein>
<sequence>MDFSSLLESLRVSPVLALALFVLLLLIASVQLSTRVTHFYPSTLELCSLYGKLLVSPLYKTWRWKSKLRRDMRLNPNLAFKLPFAADPINVQQYVQMCGLQGKVEAEDLPFAYVASSFLYPTVCLLSQRRYLFPVLGGIHVHNYFRWEPLKMQQKYEGLLKVQETVKFTRKGAEVTFPQLLLNEQGREVWRSTTTVLVPCRNPPQDPSTSIGAEAVPTKRVSLVDECRSLGLKVELVRERAFKTAADTGRRFAAVVKDYNPIHLFTWSARLFGFRRAICHGMYVGALALEEALDAWRAEGGEATAVMEADVKFIRPCFVGNGFVVKIWRVEDKAAEAGKRLVVMVAQQGKDDTVHMQATVQAAREERE</sequence>
<name>A0A4D9DI91_9STRA</name>
<comment type="caution">
    <text evidence="2">The sequence shown here is derived from an EMBL/GenBank/DDBJ whole genome shotgun (WGS) entry which is preliminary data.</text>
</comment>
<dbReference type="PANTHER" id="PTHR43841:SF3">
    <property type="entry name" value="(3R)-HYDROXYACYL-ACP DEHYDRATASE SUBUNIT HADB"/>
    <property type="match status" value="1"/>
</dbReference>
<evidence type="ECO:0000313" key="3">
    <source>
        <dbReference type="Proteomes" id="UP000355283"/>
    </source>
</evidence>
<accession>A0A4D9DI91</accession>
<dbReference type="SUPFAM" id="SSF54637">
    <property type="entry name" value="Thioesterase/thiol ester dehydrase-isomerase"/>
    <property type="match status" value="1"/>
</dbReference>
<dbReference type="OrthoDB" id="198388at2759"/>
<dbReference type="Proteomes" id="UP000355283">
    <property type="component" value="Unassembled WGS sequence"/>
</dbReference>
<dbReference type="Pfam" id="PF01575">
    <property type="entry name" value="MaoC_dehydratas"/>
    <property type="match status" value="1"/>
</dbReference>
<dbReference type="InterPro" id="IPR029069">
    <property type="entry name" value="HotDog_dom_sf"/>
</dbReference>
<gene>
    <name evidence="2" type="ORF">NSK_000153</name>
</gene>
<dbReference type="PANTHER" id="PTHR43841">
    <property type="entry name" value="3-HYDROXYACYL-THIOESTER DEHYDRATASE HTDX-RELATED"/>
    <property type="match status" value="1"/>
</dbReference>
<evidence type="ECO:0000259" key="1">
    <source>
        <dbReference type="Pfam" id="PF01575"/>
    </source>
</evidence>
<reference evidence="2 3" key="1">
    <citation type="submission" date="2019-01" db="EMBL/GenBank/DDBJ databases">
        <title>Nuclear Genome Assembly of the Microalgal Biofuel strain Nannochloropsis salina CCMP1776.</title>
        <authorList>
            <person name="Hovde B."/>
        </authorList>
    </citation>
    <scope>NUCLEOTIDE SEQUENCE [LARGE SCALE GENOMIC DNA]</scope>
    <source>
        <strain evidence="2 3">CCMP1776</strain>
    </source>
</reference>
<feature type="domain" description="MaoC-like" evidence="1">
    <location>
        <begin position="238"/>
        <end position="337"/>
    </location>
</feature>
<dbReference type="Gene3D" id="3.10.129.10">
    <property type="entry name" value="Hotdog Thioesterase"/>
    <property type="match status" value="1"/>
</dbReference>
<keyword evidence="3" id="KW-1185">Reference proteome</keyword>